<protein>
    <submittedName>
        <fullName evidence="2">Uncharacterized protein</fullName>
    </submittedName>
</protein>
<organism evidence="2">
    <name type="scientific">Brassica cretica</name>
    <name type="common">Mustard</name>
    <dbReference type="NCBI Taxonomy" id="69181"/>
    <lineage>
        <taxon>Eukaryota</taxon>
        <taxon>Viridiplantae</taxon>
        <taxon>Streptophyta</taxon>
        <taxon>Embryophyta</taxon>
        <taxon>Tracheophyta</taxon>
        <taxon>Spermatophyta</taxon>
        <taxon>Magnoliopsida</taxon>
        <taxon>eudicotyledons</taxon>
        <taxon>Gunneridae</taxon>
        <taxon>Pentapetalae</taxon>
        <taxon>rosids</taxon>
        <taxon>malvids</taxon>
        <taxon>Brassicales</taxon>
        <taxon>Brassicaceae</taxon>
        <taxon>Brassiceae</taxon>
        <taxon>Brassica</taxon>
    </lineage>
</organism>
<dbReference type="Proteomes" id="UP000712281">
    <property type="component" value="Unassembled WGS sequence"/>
</dbReference>
<proteinExistence type="predicted"/>
<gene>
    <name evidence="1" type="ORF">F2Q68_00024289</name>
    <name evidence="2" type="ORF">F2Q70_00024947</name>
</gene>
<dbReference type="EMBL" id="QGKW02001911">
    <property type="protein sequence ID" value="KAF2567898.1"/>
    <property type="molecule type" value="Genomic_DNA"/>
</dbReference>
<evidence type="ECO:0000313" key="1">
    <source>
        <dbReference type="EMBL" id="KAF2567898.1"/>
    </source>
</evidence>
<comment type="caution">
    <text evidence="2">The sequence shown here is derived from an EMBL/GenBank/DDBJ whole genome shotgun (WGS) entry which is preliminary data.</text>
</comment>
<accession>A0A8S9LEP2</accession>
<reference evidence="2" key="1">
    <citation type="submission" date="2019-12" db="EMBL/GenBank/DDBJ databases">
        <title>Genome sequencing and annotation of Brassica cretica.</title>
        <authorList>
            <person name="Studholme D.J."/>
            <person name="Sarris P.F."/>
        </authorList>
    </citation>
    <scope>NUCLEOTIDE SEQUENCE</scope>
    <source>
        <strain evidence="1">PFS-001/15</strain>
        <strain evidence="2">PFS-102/07</strain>
        <tissue evidence="2">Leaf</tissue>
    </source>
</reference>
<name>A0A8S9LEP2_BRACR</name>
<evidence type="ECO:0000313" key="2">
    <source>
        <dbReference type="EMBL" id="KAF2604589.1"/>
    </source>
</evidence>
<sequence length="73" mass="8499">MSRNLLMVERHGAEIQGNKRTDVESERETGKSRDVIAGEEQSCHEVGEEASRCLITSLRREAEEERRRHNYDQ</sequence>
<dbReference type="EMBL" id="QGKY02000094">
    <property type="protein sequence ID" value="KAF2604589.1"/>
    <property type="molecule type" value="Genomic_DNA"/>
</dbReference>
<dbReference type="AlphaFoldDB" id="A0A8S9LEP2"/>